<dbReference type="InterPro" id="IPR052712">
    <property type="entry name" value="Acid_resist_chaperone_HdeD"/>
</dbReference>
<sequence length="186" mass="20796">MKIDRKEDVVVMNETRRNGVDWGSLILGILFVLTALVSFQDPAGNLVAIVMVFAVFAILKGIFEILVRNRMKELTGYKAYGPIILGVIDIIIGIYFFFNLNVGVAALPFIFAIWFILDSIFGLFALDLAKSVSTGYFWFTLIVDVLGIILGIMLLMNPLSSALTLSFLVGFYFMLFGITHIVYAFR</sequence>
<evidence type="ECO:0000313" key="3">
    <source>
        <dbReference type="EMBL" id="OTO08523.1"/>
    </source>
</evidence>
<dbReference type="PANTHER" id="PTHR34989">
    <property type="entry name" value="PROTEIN HDED"/>
    <property type="match status" value="1"/>
</dbReference>
<evidence type="ECO:0000313" key="2">
    <source>
        <dbReference type="EMBL" id="MEI5994046.1"/>
    </source>
</evidence>
<reference evidence="3" key="1">
    <citation type="submission" date="2017-05" db="EMBL/GenBank/DDBJ databases">
        <title>The Genome Sequence of Enterococcus sp. 4G2_DIV0659.</title>
        <authorList>
            <consortium name="The Broad Institute Genomics Platform"/>
            <consortium name="The Broad Institute Genomic Center for Infectious Diseases"/>
            <person name="Earl A."/>
            <person name="Manson A."/>
            <person name="Schwartman J."/>
            <person name="Gilmore M."/>
            <person name="Abouelleil A."/>
            <person name="Cao P."/>
            <person name="Chapman S."/>
            <person name="Cusick C."/>
            <person name="Shea T."/>
            <person name="Young S."/>
            <person name="Neafsey D."/>
            <person name="Nusbaum C."/>
            <person name="Birren B."/>
        </authorList>
    </citation>
    <scope>NUCLEOTIDE SEQUENCE [LARGE SCALE GENOMIC DNA]</scope>
    <source>
        <strain evidence="3">4G2_DIV0659</strain>
    </source>
</reference>
<dbReference type="EMBL" id="NGLE02000001">
    <property type="protein sequence ID" value="MEI5994046.1"/>
    <property type="molecule type" value="Genomic_DNA"/>
</dbReference>
<accession>A0A242CE56</accession>
<comment type="caution">
    <text evidence="3">The sequence shown here is derived from an EMBL/GenBank/DDBJ whole genome shotgun (WGS) entry which is preliminary data.</text>
</comment>
<evidence type="ECO:0000256" key="1">
    <source>
        <dbReference type="SAM" id="Phobius"/>
    </source>
</evidence>
<dbReference type="EMBL" id="NGLE01000002">
    <property type="protein sequence ID" value="OTO08523.1"/>
    <property type="molecule type" value="Genomic_DNA"/>
</dbReference>
<evidence type="ECO:0000313" key="4">
    <source>
        <dbReference type="Proteomes" id="UP000195139"/>
    </source>
</evidence>
<proteinExistence type="predicted"/>
<dbReference type="Proteomes" id="UP000195139">
    <property type="component" value="Unassembled WGS sequence"/>
</dbReference>
<keyword evidence="1" id="KW-1133">Transmembrane helix</keyword>
<feature type="transmembrane region" description="Helical" evidence="1">
    <location>
        <begin position="79"/>
        <end position="98"/>
    </location>
</feature>
<gene>
    <name evidence="3" type="ORF">A5880_001523</name>
    <name evidence="2" type="ORF">A5880_001604</name>
</gene>
<dbReference type="GO" id="GO:0005886">
    <property type="term" value="C:plasma membrane"/>
    <property type="evidence" value="ECO:0007669"/>
    <property type="project" value="TreeGrafter"/>
</dbReference>
<feature type="transmembrane region" description="Helical" evidence="1">
    <location>
        <begin position="46"/>
        <end position="67"/>
    </location>
</feature>
<dbReference type="STRING" id="1834181.A5880_001523"/>
<feature type="transmembrane region" description="Helical" evidence="1">
    <location>
        <begin position="162"/>
        <end position="185"/>
    </location>
</feature>
<protein>
    <submittedName>
        <fullName evidence="3">Acid-resistance membrane protein</fullName>
    </submittedName>
</protein>
<name>A0A242CE56_9ENTE</name>
<dbReference type="PANTHER" id="PTHR34989:SF1">
    <property type="entry name" value="PROTEIN HDED"/>
    <property type="match status" value="1"/>
</dbReference>
<feature type="transmembrane region" description="Helical" evidence="1">
    <location>
        <begin position="20"/>
        <end position="40"/>
    </location>
</feature>
<dbReference type="AlphaFoldDB" id="A0A242CE56"/>
<keyword evidence="4" id="KW-1185">Reference proteome</keyword>
<feature type="transmembrane region" description="Helical" evidence="1">
    <location>
        <begin position="136"/>
        <end position="156"/>
    </location>
</feature>
<dbReference type="InterPro" id="IPR005325">
    <property type="entry name" value="DUF308_memb"/>
</dbReference>
<keyword evidence="1" id="KW-0472">Membrane</keyword>
<reference evidence="2 4" key="2">
    <citation type="submission" date="2018-07" db="EMBL/GenBank/DDBJ databases">
        <title>The Genome Sequence of Enterococcus sp. DIV0659b.</title>
        <authorList>
            <consortium name="The Broad Institute Genomics Platform"/>
            <consortium name="The Broad Institute Genomic Center for Infectious Diseases"/>
            <person name="Earl A."/>
            <person name="Manson A."/>
            <person name="Schwartman J."/>
            <person name="Gilmore M."/>
            <person name="Abouelleil A."/>
            <person name="Cao P."/>
            <person name="Chapman S."/>
            <person name="Cusick C."/>
            <person name="Shea T."/>
            <person name="Young S."/>
            <person name="Neafsey D."/>
            <person name="Nusbaum C."/>
            <person name="Birren B."/>
        </authorList>
    </citation>
    <scope>NUCLEOTIDE SEQUENCE [LARGE SCALE GENOMIC DNA]</scope>
    <source>
        <strain evidence="2 4">4G2_DIV0659</strain>
    </source>
</reference>
<organism evidence="3">
    <name type="scientific">Candidatus Enterococcus mansonii</name>
    <dbReference type="NCBI Taxonomy" id="1834181"/>
    <lineage>
        <taxon>Bacteria</taxon>
        <taxon>Bacillati</taxon>
        <taxon>Bacillota</taxon>
        <taxon>Bacilli</taxon>
        <taxon>Lactobacillales</taxon>
        <taxon>Enterococcaceae</taxon>
        <taxon>Enterococcus</taxon>
    </lineage>
</organism>
<keyword evidence="1" id="KW-0812">Transmembrane</keyword>
<feature type="transmembrane region" description="Helical" evidence="1">
    <location>
        <begin position="104"/>
        <end position="124"/>
    </location>
</feature>
<dbReference type="Pfam" id="PF03729">
    <property type="entry name" value="DUF308"/>
    <property type="match status" value="2"/>
</dbReference>